<evidence type="ECO:0000256" key="1">
    <source>
        <dbReference type="ARBA" id="ARBA00007865"/>
    </source>
</evidence>
<accession>A0A2T2NZU6</accession>
<protein>
    <recommendedName>
        <fullName evidence="5">Cyclase</fullName>
    </recommendedName>
</protein>
<feature type="compositionally biased region" description="Low complexity" evidence="2">
    <location>
        <begin position="142"/>
        <end position="161"/>
    </location>
</feature>
<dbReference type="InterPro" id="IPR037175">
    <property type="entry name" value="KFase_sf"/>
</dbReference>
<comment type="similarity">
    <text evidence="1">Belongs to the Cyclase 1 superfamily.</text>
</comment>
<dbReference type="InterPro" id="IPR007325">
    <property type="entry name" value="KFase/CYL"/>
</dbReference>
<keyword evidence="4" id="KW-1185">Reference proteome</keyword>
<dbReference type="PANTHER" id="PTHR34861">
    <property type="match status" value="1"/>
</dbReference>
<proteinExistence type="inferred from homology"/>
<dbReference type="SUPFAM" id="SSF102198">
    <property type="entry name" value="Putative cyclase"/>
    <property type="match status" value="1"/>
</dbReference>
<dbReference type="AlphaFoldDB" id="A0A2T2NZU6"/>
<dbReference type="EMBL" id="KZ678131">
    <property type="protein sequence ID" value="PSN70796.1"/>
    <property type="molecule type" value="Genomic_DNA"/>
</dbReference>
<dbReference type="Gene3D" id="3.50.30.50">
    <property type="entry name" value="Putative cyclase"/>
    <property type="match status" value="1"/>
</dbReference>
<gene>
    <name evidence="3" type="ORF">BS50DRAFT_598003</name>
</gene>
<dbReference type="GO" id="GO:0004061">
    <property type="term" value="F:arylformamidase activity"/>
    <property type="evidence" value="ECO:0007669"/>
    <property type="project" value="InterPro"/>
</dbReference>
<feature type="region of interest" description="Disordered" evidence="2">
    <location>
        <begin position="136"/>
        <end position="165"/>
    </location>
</feature>
<dbReference type="OrthoDB" id="5396at2759"/>
<name>A0A2T2NZU6_CORCC</name>
<evidence type="ECO:0000313" key="4">
    <source>
        <dbReference type="Proteomes" id="UP000240883"/>
    </source>
</evidence>
<evidence type="ECO:0000313" key="3">
    <source>
        <dbReference type="EMBL" id="PSN70796.1"/>
    </source>
</evidence>
<sequence length="360" mass="38609">MRLNPNNDASTFPKRGELPHVAGTPEGAAWFWGGSDELGRLNLLTPSRVLAATSTAKSGHTISLSLPLNLPSPPLFSRKPLSHSIRPLGPGAFDDELALNTQSSSQWDGFRHFADPRTGYFYNGVLSEEILDEEGDVDVDSSADSSPSSGEDGAQNGAAGAKRARGKETRKLGIDAWAKRGIVARGVLLDVWSWAQRTPGMRYDAFTAHPISAADLRACALAQGTQLQTGDILLVRTGWLATYLSLPAADKSHRAALPLMQHHYAGLSSSPGTKDFLHDGYFAVAAADNAHFEVWPPQSFEESLHACMLPLWGMPIGELWDLEGLARQCECEGRWEFLLVSAPGDVPGGVGSAPNAVAIF</sequence>
<reference evidence="3 4" key="1">
    <citation type="journal article" date="2018" name="Front. Microbiol.">
        <title>Genome-Wide Analysis of Corynespora cassiicola Leaf Fall Disease Putative Effectors.</title>
        <authorList>
            <person name="Lopez D."/>
            <person name="Ribeiro S."/>
            <person name="Label P."/>
            <person name="Fumanal B."/>
            <person name="Venisse J.S."/>
            <person name="Kohler A."/>
            <person name="de Oliveira R.R."/>
            <person name="Labutti K."/>
            <person name="Lipzen A."/>
            <person name="Lail K."/>
            <person name="Bauer D."/>
            <person name="Ohm R.A."/>
            <person name="Barry K.W."/>
            <person name="Spatafora J."/>
            <person name="Grigoriev I.V."/>
            <person name="Martin F.M."/>
            <person name="Pujade-Renaud V."/>
        </authorList>
    </citation>
    <scope>NUCLEOTIDE SEQUENCE [LARGE SCALE GENOMIC DNA]</scope>
    <source>
        <strain evidence="3 4">Philippines</strain>
    </source>
</reference>
<dbReference type="Proteomes" id="UP000240883">
    <property type="component" value="Unassembled WGS sequence"/>
</dbReference>
<evidence type="ECO:0008006" key="5">
    <source>
        <dbReference type="Google" id="ProtNLM"/>
    </source>
</evidence>
<dbReference type="Pfam" id="PF04199">
    <property type="entry name" value="Cyclase"/>
    <property type="match status" value="1"/>
</dbReference>
<dbReference type="GO" id="GO:0019441">
    <property type="term" value="P:L-tryptophan catabolic process to kynurenine"/>
    <property type="evidence" value="ECO:0007669"/>
    <property type="project" value="InterPro"/>
</dbReference>
<dbReference type="PANTHER" id="PTHR34861:SF10">
    <property type="entry name" value="CYCLASE"/>
    <property type="match status" value="1"/>
</dbReference>
<organism evidence="3 4">
    <name type="scientific">Corynespora cassiicola Philippines</name>
    <dbReference type="NCBI Taxonomy" id="1448308"/>
    <lineage>
        <taxon>Eukaryota</taxon>
        <taxon>Fungi</taxon>
        <taxon>Dikarya</taxon>
        <taxon>Ascomycota</taxon>
        <taxon>Pezizomycotina</taxon>
        <taxon>Dothideomycetes</taxon>
        <taxon>Pleosporomycetidae</taxon>
        <taxon>Pleosporales</taxon>
        <taxon>Corynesporascaceae</taxon>
        <taxon>Corynespora</taxon>
    </lineage>
</organism>
<evidence type="ECO:0000256" key="2">
    <source>
        <dbReference type="SAM" id="MobiDB-lite"/>
    </source>
</evidence>
<dbReference type="STRING" id="1448308.A0A2T2NZU6"/>